<dbReference type="Proteomes" id="UP000735302">
    <property type="component" value="Unassembled WGS sequence"/>
</dbReference>
<organism evidence="2 3">
    <name type="scientific">Plakobranchus ocellatus</name>
    <dbReference type="NCBI Taxonomy" id="259542"/>
    <lineage>
        <taxon>Eukaryota</taxon>
        <taxon>Metazoa</taxon>
        <taxon>Spiralia</taxon>
        <taxon>Lophotrochozoa</taxon>
        <taxon>Mollusca</taxon>
        <taxon>Gastropoda</taxon>
        <taxon>Heterobranchia</taxon>
        <taxon>Euthyneura</taxon>
        <taxon>Panpulmonata</taxon>
        <taxon>Sacoglossa</taxon>
        <taxon>Placobranchoidea</taxon>
        <taxon>Plakobranchidae</taxon>
        <taxon>Plakobranchus</taxon>
    </lineage>
</organism>
<dbReference type="EMBL" id="BLXT01004718">
    <property type="protein sequence ID" value="GFO16810.1"/>
    <property type="molecule type" value="Genomic_DNA"/>
</dbReference>
<proteinExistence type="predicted"/>
<evidence type="ECO:0000256" key="1">
    <source>
        <dbReference type="SAM" id="MobiDB-lite"/>
    </source>
</evidence>
<reference evidence="2 3" key="1">
    <citation type="journal article" date="2021" name="Elife">
        <title>Chloroplast acquisition without the gene transfer in kleptoplastic sea slugs, Plakobranchus ocellatus.</title>
        <authorList>
            <person name="Maeda T."/>
            <person name="Takahashi S."/>
            <person name="Yoshida T."/>
            <person name="Shimamura S."/>
            <person name="Takaki Y."/>
            <person name="Nagai Y."/>
            <person name="Toyoda A."/>
            <person name="Suzuki Y."/>
            <person name="Arimoto A."/>
            <person name="Ishii H."/>
            <person name="Satoh N."/>
            <person name="Nishiyama T."/>
            <person name="Hasebe M."/>
            <person name="Maruyama T."/>
            <person name="Minagawa J."/>
            <person name="Obokata J."/>
            <person name="Shigenobu S."/>
        </authorList>
    </citation>
    <scope>NUCLEOTIDE SEQUENCE [LARGE SCALE GENOMIC DNA]</scope>
</reference>
<evidence type="ECO:0000313" key="3">
    <source>
        <dbReference type="Proteomes" id="UP000735302"/>
    </source>
</evidence>
<evidence type="ECO:0000313" key="2">
    <source>
        <dbReference type="EMBL" id="GFO16810.1"/>
    </source>
</evidence>
<feature type="region of interest" description="Disordered" evidence="1">
    <location>
        <begin position="30"/>
        <end position="67"/>
    </location>
</feature>
<accession>A0AAV4B899</accession>
<comment type="caution">
    <text evidence="2">The sequence shown here is derived from an EMBL/GenBank/DDBJ whole genome shotgun (WGS) entry which is preliminary data.</text>
</comment>
<name>A0AAV4B899_9GAST</name>
<protein>
    <submittedName>
        <fullName evidence="2">Uncharacterized protein</fullName>
    </submittedName>
</protein>
<keyword evidence="3" id="KW-1185">Reference proteome</keyword>
<gene>
    <name evidence="2" type="ORF">PoB_004331500</name>
</gene>
<dbReference type="AlphaFoldDB" id="A0AAV4B899"/>
<sequence length="92" mass="10463">MTETRTTHVLENDALARKLRMKRVRFMSTRTSMETRTINKTDMRSPGTLLPRVRSPPPIPLLDRGPESLRSSCCGQAIYPNTKPILQLKAVQ</sequence>